<dbReference type="CDD" id="cd00519">
    <property type="entry name" value="Lipase_3"/>
    <property type="match status" value="1"/>
</dbReference>
<sequence length="301" mass="32516">MFPLSSVLPAFALFLAASAAGPIGRRAISTSYFQTFQLYEQYAAAAYCPGNNNSPNTKLICPSGNCPLVQSSNTSTVTEFQNTLETDATGFVATDNTNKVIVISFRGSVSLRNFITDFNFPLMRTSLCPNCQGSTGFWTSWVEARPQVLDAVKKGVASNPGYKIVATGHSLGGAMATFAAAELRNLGYNVDLCTFGSPRVGDDATATFITNQAPAKGANWRMTHWNDPVPRLPPRAFDYAHVSPEYYISVGNGAQVTSNDFITYQGITNSQGNAKWILTDILAHGWYFNQISACNPGIIEI</sequence>
<feature type="signal peptide" evidence="3">
    <location>
        <begin position="1"/>
        <end position="20"/>
    </location>
</feature>
<proteinExistence type="predicted"/>
<dbReference type="OrthoDB" id="426718at2759"/>
<dbReference type="Pfam" id="PF03893">
    <property type="entry name" value="Lipase3_N"/>
    <property type="match status" value="1"/>
</dbReference>
<evidence type="ECO:0000259" key="4">
    <source>
        <dbReference type="Pfam" id="PF01764"/>
    </source>
</evidence>
<evidence type="ECO:0000256" key="1">
    <source>
        <dbReference type="ARBA" id="ARBA00022729"/>
    </source>
</evidence>
<dbReference type="Proteomes" id="UP000799640">
    <property type="component" value="Unassembled WGS sequence"/>
</dbReference>
<evidence type="ECO:0000313" key="7">
    <source>
        <dbReference type="Proteomes" id="UP000799640"/>
    </source>
</evidence>
<protein>
    <submittedName>
        <fullName evidence="6">Alpha/beta-hydrolase</fullName>
    </submittedName>
</protein>
<dbReference type="EMBL" id="ML996689">
    <property type="protein sequence ID" value="KAF2403878.1"/>
    <property type="molecule type" value="Genomic_DNA"/>
</dbReference>
<dbReference type="InterPro" id="IPR002921">
    <property type="entry name" value="Fungal_lipase-type"/>
</dbReference>
<dbReference type="PANTHER" id="PTHR46640:SF1">
    <property type="entry name" value="FUNGAL LIPASE-LIKE DOMAIN-CONTAINING PROTEIN-RELATED"/>
    <property type="match status" value="1"/>
</dbReference>
<evidence type="ECO:0000259" key="5">
    <source>
        <dbReference type="Pfam" id="PF03893"/>
    </source>
</evidence>
<dbReference type="PANTHER" id="PTHR46640">
    <property type="entry name" value="TRIACYLGLYCEROL LIPASE, PUTATIVE (AFU_ORTHOLOGUE AFUA_6G06510)-RELATED"/>
    <property type="match status" value="1"/>
</dbReference>
<dbReference type="AlphaFoldDB" id="A0A6G1I6F1"/>
<dbReference type="InterPro" id="IPR051299">
    <property type="entry name" value="AB_hydrolase_lip/est"/>
</dbReference>
<evidence type="ECO:0000256" key="3">
    <source>
        <dbReference type="SAM" id="SignalP"/>
    </source>
</evidence>
<dbReference type="GO" id="GO:0016787">
    <property type="term" value="F:hydrolase activity"/>
    <property type="evidence" value="ECO:0007669"/>
    <property type="project" value="UniProtKB-KW"/>
</dbReference>
<dbReference type="Pfam" id="PF01764">
    <property type="entry name" value="Lipase_3"/>
    <property type="match status" value="1"/>
</dbReference>
<evidence type="ECO:0000256" key="2">
    <source>
        <dbReference type="ARBA" id="ARBA00022801"/>
    </source>
</evidence>
<reference evidence="6" key="1">
    <citation type="journal article" date="2020" name="Stud. Mycol.">
        <title>101 Dothideomycetes genomes: a test case for predicting lifestyles and emergence of pathogens.</title>
        <authorList>
            <person name="Haridas S."/>
            <person name="Albert R."/>
            <person name="Binder M."/>
            <person name="Bloem J."/>
            <person name="Labutti K."/>
            <person name="Salamov A."/>
            <person name="Andreopoulos B."/>
            <person name="Baker S."/>
            <person name="Barry K."/>
            <person name="Bills G."/>
            <person name="Bluhm B."/>
            <person name="Cannon C."/>
            <person name="Castanera R."/>
            <person name="Culley D."/>
            <person name="Daum C."/>
            <person name="Ezra D."/>
            <person name="Gonzalez J."/>
            <person name="Henrissat B."/>
            <person name="Kuo A."/>
            <person name="Liang C."/>
            <person name="Lipzen A."/>
            <person name="Lutzoni F."/>
            <person name="Magnuson J."/>
            <person name="Mondo S."/>
            <person name="Nolan M."/>
            <person name="Ohm R."/>
            <person name="Pangilinan J."/>
            <person name="Park H.-J."/>
            <person name="Ramirez L."/>
            <person name="Alfaro M."/>
            <person name="Sun H."/>
            <person name="Tritt A."/>
            <person name="Yoshinaga Y."/>
            <person name="Zwiers L.-H."/>
            <person name="Turgeon B."/>
            <person name="Goodwin S."/>
            <person name="Spatafora J."/>
            <person name="Crous P."/>
            <person name="Grigoriev I."/>
        </authorList>
    </citation>
    <scope>NUCLEOTIDE SEQUENCE</scope>
    <source>
        <strain evidence="6">CBS 262.69</strain>
    </source>
</reference>
<dbReference type="InterPro" id="IPR005592">
    <property type="entry name" value="Mono/diacylglycerol_lipase_N"/>
</dbReference>
<dbReference type="SUPFAM" id="SSF53474">
    <property type="entry name" value="alpha/beta-Hydrolases"/>
    <property type="match status" value="1"/>
</dbReference>
<keyword evidence="1 3" id="KW-0732">Signal</keyword>
<dbReference type="InterPro" id="IPR029058">
    <property type="entry name" value="AB_hydrolase_fold"/>
</dbReference>
<dbReference type="Gene3D" id="3.40.50.1820">
    <property type="entry name" value="alpha/beta hydrolase"/>
    <property type="match status" value="1"/>
</dbReference>
<feature type="domain" description="Fungal lipase-type" evidence="4">
    <location>
        <begin position="102"/>
        <end position="235"/>
    </location>
</feature>
<keyword evidence="2 6" id="KW-0378">Hydrolase</keyword>
<feature type="chain" id="PRO_5026036206" evidence="3">
    <location>
        <begin position="21"/>
        <end position="301"/>
    </location>
</feature>
<feature type="domain" description="Mono-/di-acylglycerol lipase N-terminal" evidence="5">
    <location>
        <begin position="16"/>
        <end position="72"/>
    </location>
</feature>
<keyword evidence="7" id="KW-1185">Reference proteome</keyword>
<gene>
    <name evidence="6" type="ORF">EJ06DRAFT_471320</name>
</gene>
<dbReference type="GO" id="GO:0016042">
    <property type="term" value="P:lipid catabolic process"/>
    <property type="evidence" value="ECO:0007669"/>
    <property type="project" value="InterPro"/>
</dbReference>
<evidence type="ECO:0000313" key="6">
    <source>
        <dbReference type="EMBL" id="KAF2403878.1"/>
    </source>
</evidence>
<accession>A0A6G1I6F1</accession>
<name>A0A6G1I6F1_9PEZI</name>
<organism evidence="6 7">
    <name type="scientific">Trichodelitschia bisporula</name>
    <dbReference type="NCBI Taxonomy" id="703511"/>
    <lineage>
        <taxon>Eukaryota</taxon>
        <taxon>Fungi</taxon>
        <taxon>Dikarya</taxon>
        <taxon>Ascomycota</taxon>
        <taxon>Pezizomycotina</taxon>
        <taxon>Dothideomycetes</taxon>
        <taxon>Dothideomycetes incertae sedis</taxon>
        <taxon>Phaeotrichales</taxon>
        <taxon>Phaeotrichaceae</taxon>
        <taxon>Trichodelitschia</taxon>
    </lineage>
</organism>